<evidence type="ECO:0000313" key="3">
    <source>
        <dbReference type="Proteomes" id="UP000324222"/>
    </source>
</evidence>
<protein>
    <submittedName>
        <fullName evidence="2">Uncharacterized protein</fullName>
    </submittedName>
</protein>
<dbReference type="Proteomes" id="UP000324222">
    <property type="component" value="Unassembled WGS sequence"/>
</dbReference>
<sequence length="59" mass="6527">MKQRLMRGIPKRPQRLHFLAFPPTIPSSSSTLPSFSSSSLSGKSQHNSATQLNMKTAKQ</sequence>
<keyword evidence="3" id="KW-1185">Reference proteome</keyword>
<dbReference type="EMBL" id="VSRR010000236">
    <property type="protein sequence ID" value="MPC12780.1"/>
    <property type="molecule type" value="Genomic_DNA"/>
</dbReference>
<comment type="caution">
    <text evidence="2">The sequence shown here is derived from an EMBL/GenBank/DDBJ whole genome shotgun (WGS) entry which is preliminary data.</text>
</comment>
<proteinExistence type="predicted"/>
<name>A0A5B7CTM2_PORTR</name>
<feature type="compositionally biased region" description="Low complexity" evidence="1">
    <location>
        <begin position="26"/>
        <end position="41"/>
    </location>
</feature>
<gene>
    <name evidence="2" type="ORF">E2C01_005488</name>
</gene>
<reference evidence="2 3" key="1">
    <citation type="submission" date="2019-05" db="EMBL/GenBank/DDBJ databases">
        <title>Another draft genome of Portunus trituberculatus and its Hox gene families provides insights of decapod evolution.</title>
        <authorList>
            <person name="Jeong J.-H."/>
            <person name="Song I."/>
            <person name="Kim S."/>
            <person name="Choi T."/>
            <person name="Kim D."/>
            <person name="Ryu S."/>
            <person name="Kim W."/>
        </authorList>
    </citation>
    <scope>NUCLEOTIDE SEQUENCE [LARGE SCALE GENOMIC DNA]</scope>
    <source>
        <tissue evidence="2">Muscle</tissue>
    </source>
</reference>
<feature type="region of interest" description="Disordered" evidence="1">
    <location>
        <begin position="20"/>
        <end position="59"/>
    </location>
</feature>
<organism evidence="2 3">
    <name type="scientific">Portunus trituberculatus</name>
    <name type="common">Swimming crab</name>
    <name type="synonym">Neptunus trituberculatus</name>
    <dbReference type="NCBI Taxonomy" id="210409"/>
    <lineage>
        <taxon>Eukaryota</taxon>
        <taxon>Metazoa</taxon>
        <taxon>Ecdysozoa</taxon>
        <taxon>Arthropoda</taxon>
        <taxon>Crustacea</taxon>
        <taxon>Multicrustacea</taxon>
        <taxon>Malacostraca</taxon>
        <taxon>Eumalacostraca</taxon>
        <taxon>Eucarida</taxon>
        <taxon>Decapoda</taxon>
        <taxon>Pleocyemata</taxon>
        <taxon>Brachyura</taxon>
        <taxon>Eubrachyura</taxon>
        <taxon>Portunoidea</taxon>
        <taxon>Portunidae</taxon>
        <taxon>Portuninae</taxon>
        <taxon>Portunus</taxon>
    </lineage>
</organism>
<accession>A0A5B7CTM2</accession>
<feature type="compositionally biased region" description="Polar residues" evidence="1">
    <location>
        <begin position="42"/>
        <end position="59"/>
    </location>
</feature>
<evidence type="ECO:0000256" key="1">
    <source>
        <dbReference type="SAM" id="MobiDB-lite"/>
    </source>
</evidence>
<dbReference type="AlphaFoldDB" id="A0A5B7CTM2"/>
<evidence type="ECO:0000313" key="2">
    <source>
        <dbReference type="EMBL" id="MPC12780.1"/>
    </source>
</evidence>